<dbReference type="InterPro" id="IPR023323">
    <property type="entry name" value="Tex-like_dom_sf"/>
</dbReference>
<comment type="caution">
    <text evidence="2">The sequence shown here is derived from an EMBL/GenBank/DDBJ whole genome shotgun (WGS) entry which is preliminary data.</text>
</comment>
<dbReference type="FunFam" id="1.10.150.310:FF:000001">
    <property type="entry name" value="RNA-binding transcriptional accessory protein"/>
    <property type="match status" value="1"/>
</dbReference>
<dbReference type="FunFam" id="1.10.10.650:FF:000001">
    <property type="entry name" value="S1 RNA-binding domain 1"/>
    <property type="match status" value="1"/>
</dbReference>
<dbReference type="CDD" id="cd05685">
    <property type="entry name" value="S1_Tex"/>
    <property type="match status" value="1"/>
</dbReference>
<dbReference type="FunFam" id="3.30.420.140:FF:000001">
    <property type="entry name" value="RNA-binding transcriptional accessory protein"/>
    <property type="match status" value="1"/>
</dbReference>
<sequence>MKIANQLAKEFNIKNNQVEQTIKLIDEGSTIPFIARYRKEMTGGLSDEILRDLNDRLTYLRNLEARKEEIIRLIDEQGQLTDELKKEILEATVLQKLEDLYRPFRPKRRTRATIAKEKGLEPLAQIILKENVVKGTIDELAAPFINESLEVGTVEDAINGAKDIIAEIISDNPLYREKIRDLNFRKGIICSDVSNEDEKKVYEMYYEFSEGVNRIANHRILALNRGEKEKVLKVKLLSPDEEIVKDLKNKIINNLKAITTDILEESIEDAYKRLIAPSIEREIRNSLTERAEEEAIKVFGKNTKPLLLVAPVKNVKVLAIDPSYRTGCKIAVLDETGKLLEYTTIYPNAPHNKVEASKEVMKSLIVKHNIDIIPIGNGTASRETELIVAEMLKEMEQTVYYTIVSEAGASVYSASKLGTEEYPDVDVSIRGAISIGRRLQDPLAELVKIDPKSIGVGQYQHDLNQSKLGETLKNVVEDCVNSVGVDLNTASPSLLAYVSGISSAIAKNIVKYREENGKFKNRKQLKKIKRLGDKAYEQCAGFLRISDGDNPLDNTAVHPESYAITMGLIEKLGYTKKDIEEGKLRNIEGNISKLAQELEVGLPTLQDIMEEIKKPGRDPREEMPKPLFRNDVLKMEDLKLDMIMTGTVRNVVDFGAFVDIGVKQEGLVHISQLSDRFVKNPMDVVSVGDEVKVKIIGLDLERGKVSLSMKDI</sequence>
<dbReference type="InterPro" id="IPR012337">
    <property type="entry name" value="RNaseH-like_sf"/>
</dbReference>
<dbReference type="InterPro" id="IPR041692">
    <property type="entry name" value="HHH_9"/>
</dbReference>
<dbReference type="SUPFAM" id="SSF50249">
    <property type="entry name" value="Nucleic acid-binding proteins"/>
    <property type="match status" value="1"/>
</dbReference>
<dbReference type="Pfam" id="PF16921">
    <property type="entry name" value="Tex_YqgF"/>
    <property type="match status" value="1"/>
</dbReference>
<dbReference type="PROSITE" id="PS50126">
    <property type="entry name" value="S1"/>
    <property type="match status" value="1"/>
</dbReference>
<dbReference type="Pfam" id="PF00575">
    <property type="entry name" value="S1"/>
    <property type="match status" value="1"/>
</dbReference>
<gene>
    <name evidence="2" type="ORF">EV214_10842</name>
</gene>
<dbReference type="Proteomes" id="UP000294919">
    <property type="component" value="Unassembled WGS sequence"/>
</dbReference>
<dbReference type="SMART" id="SM00316">
    <property type="entry name" value="S1"/>
    <property type="match status" value="1"/>
</dbReference>
<dbReference type="InterPro" id="IPR044146">
    <property type="entry name" value="S1_Tex"/>
</dbReference>
<dbReference type="SUPFAM" id="SSF53098">
    <property type="entry name" value="Ribonuclease H-like"/>
    <property type="match status" value="1"/>
</dbReference>
<dbReference type="GO" id="GO:0005737">
    <property type="term" value="C:cytoplasm"/>
    <property type="evidence" value="ECO:0007669"/>
    <property type="project" value="UniProtKB-ARBA"/>
</dbReference>
<dbReference type="GO" id="GO:0006412">
    <property type="term" value="P:translation"/>
    <property type="evidence" value="ECO:0007669"/>
    <property type="project" value="TreeGrafter"/>
</dbReference>
<dbReference type="RefSeq" id="WP_132244388.1">
    <property type="nucleotide sequence ID" value="NZ_SLWV01000008.1"/>
</dbReference>
<dbReference type="SUPFAM" id="SSF47781">
    <property type="entry name" value="RuvA domain 2-like"/>
    <property type="match status" value="2"/>
</dbReference>
<dbReference type="InterPro" id="IPR055179">
    <property type="entry name" value="Tex-like_central_region"/>
</dbReference>
<dbReference type="Pfam" id="PF09371">
    <property type="entry name" value="Tex_N"/>
    <property type="match status" value="1"/>
</dbReference>
<reference evidence="2 3" key="1">
    <citation type="submission" date="2019-03" db="EMBL/GenBank/DDBJ databases">
        <title>Genomic Encyclopedia of Type Strains, Phase IV (KMG-IV): sequencing the most valuable type-strain genomes for metagenomic binning, comparative biology and taxonomic classification.</title>
        <authorList>
            <person name="Goeker M."/>
        </authorList>
    </citation>
    <scope>NUCLEOTIDE SEQUENCE [LARGE SCALE GENOMIC DNA]</scope>
    <source>
        <strain evidence="2 3">DSM 102940</strain>
    </source>
</reference>
<proteinExistence type="predicted"/>
<feature type="domain" description="S1 motif" evidence="1">
    <location>
        <begin position="641"/>
        <end position="710"/>
    </location>
</feature>
<dbReference type="InterPro" id="IPR006641">
    <property type="entry name" value="YqgF/RNaseH-like_dom"/>
</dbReference>
<dbReference type="InterPro" id="IPR023319">
    <property type="entry name" value="Tex-like_HTH_dom_sf"/>
</dbReference>
<dbReference type="Gene3D" id="2.40.50.140">
    <property type="entry name" value="Nucleic acid-binding proteins"/>
    <property type="match status" value="1"/>
</dbReference>
<dbReference type="InterPro" id="IPR003029">
    <property type="entry name" value="S1_domain"/>
</dbReference>
<dbReference type="PANTHER" id="PTHR10724">
    <property type="entry name" value="30S RIBOSOMAL PROTEIN S1"/>
    <property type="match status" value="1"/>
</dbReference>
<dbReference type="EMBL" id="SLWV01000008">
    <property type="protein sequence ID" value="TCO76440.1"/>
    <property type="molecule type" value="Genomic_DNA"/>
</dbReference>
<dbReference type="Gene3D" id="1.10.150.310">
    <property type="entry name" value="Tex RuvX-like domain-like"/>
    <property type="match status" value="1"/>
</dbReference>
<dbReference type="SMART" id="SM00732">
    <property type="entry name" value="YqgFc"/>
    <property type="match status" value="1"/>
</dbReference>
<dbReference type="InterPro" id="IPR037027">
    <property type="entry name" value="YqgF/RNaseH-like_dom_sf"/>
</dbReference>
<dbReference type="OrthoDB" id="9804714at2"/>
<organism evidence="2 3">
    <name type="scientific">Marinisporobacter balticus</name>
    <dbReference type="NCBI Taxonomy" id="2018667"/>
    <lineage>
        <taxon>Bacteria</taxon>
        <taxon>Bacillati</taxon>
        <taxon>Bacillota</taxon>
        <taxon>Clostridia</taxon>
        <taxon>Peptostreptococcales</taxon>
        <taxon>Thermotaleaceae</taxon>
        <taxon>Marinisporobacter</taxon>
    </lineage>
</organism>
<dbReference type="SUPFAM" id="SSF158832">
    <property type="entry name" value="Tex N-terminal region-like"/>
    <property type="match status" value="1"/>
</dbReference>
<dbReference type="Gene3D" id="1.10.3500.10">
    <property type="entry name" value="Tex N-terminal region-like"/>
    <property type="match status" value="1"/>
</dbReference>
<evidence type="ECO:0000313" key="3">
    <source>
        <dbReference type="Proteomes" id="UP000294919"/>
    </source>
</evidence>
<dbReference type="InterPro" id="IPR012340">
    <property type="entry name" value="NA-bd_OB-fold"/>
</dbReference>
<dbReference type="Gene3D" id="1.10.10.650">
    <property type="entry name" value="RuvA domain 2-like"/>
    <property type="match status" value="1"/>
</dbReference>
<dbReference type="Pfam" id="PF12836">
    <property type="entry name" value="HHH_3"/>
    <property type="match status" value="1"/>
</dbReference>
<dbReference type="InterPro" id="IPR050437">
    <property type="entry name" value="Ribos_protein_bS1-like"/>
</dbReference>
<protein>
    <recommendedName>
        <fullName evidence="1">S1 motif domain-containing protein</fullName>
    </recommendedName>
</protein>
<dbReference type="GO" id="GO:0003735">
    <property type="term" value="F:structural constituent of ribosome"/>
    <property type="evidence" value="ECO:0007669"/>
    <property type="project" value="TreeGrafter"/>
</dbReference>
<accession>A0A4V2SBQ4</accession>
<dbReference type="InterPro" id="IPR032639">
    <property type="entry name" value="Tex_YqgF"/>
</dbReference>
<evidence type="ECO:0000313" key="2">
    <source>
        <dbReference type="EMBL" id="TCO76440.1"/>
    </source>
</evidence>
<dbReference type="Pfam" id="PF17674">
    <property type="entry name" value="HHH_9"/>
    <property type="match status" value="1"/>
</dbReference>
<dbReference type="Gene3D" id="3.30.420.140">
    <property type="entry name" value="YqgF/RNase H-like domain"/>
    <property type="match status" value="1"/>
</dbReference>
<dbReference type="FunFam" id="2.40.50.140:FF:000051">
    <property type="entry name" value="RNA-binding transcriptional accessory protein"/>
    <property type="match status" value="1"/>
</dbReference>
<dbReference type="InterPro" id="IPR010994">
    <property type="entry name" value="RuvA_2-like"/>
</dbReference>
<dbReference type="Pfam" id="PF22706">
    <property type="entry name" value="Tex_central_region"/>
    <property type="match status" value="1"/>
</dbReference>
<dbReference type="InterPro" id="IPR018974">
    <property type="entry name" value="Tex-like_N"/>
</dbReference>
<dbReference type="GO" id="GO:0003729">
    <property type="term" value="F:mRNA binding"/>
    <property type="evidence" value="ECO:0007669"/>
    <property type="project" value="TreeGrafter"/>
</dbReference>
<dbReference type="PANTHER" id="PTHR10724:SF10">
    <property type="entry name" value="S1 RNA-BINDING DOMAIN-CONTAINING PROTEIN 1"/>
    <property type="match status" value="1"/>
</dbReference>
<dbReference type="GO" id="GO:0006139">
    <property type="term" value="P:nucleobase-containing compound metabolic process"/>
    <property type="evidence" value="ECO:0007669"/>
    <property type="project" value="InterPro"/>
</dbReference>
<keyword evidence="3" id="KW-1185">Reference proteome</keyword>
<dbReference type="AlphaFoldDB" id="A0A4V2SBQ4"/>
<name>A0A4V2SBQ4_9FIRM</name>
<evidence type="ECO:0000259" key="1">
    <source>
        <dbReference type="PROSITE" id="PS50126"/>
    </source>
</evidence>